<dbReference type="SUPFAM" id="SSF48264">
    <property type="entry name" value="Cytochrome P450"/>
    <property type="match status" value="1"/>
</dbReference>
<dbReference type="AlphaFoldDB" id="A0A0C9ZIU6"/>
<organism evidence="1 2">
    <name type="scientific">Pisolithus microcarpus 441</name>
    <dbReference type="NCBI Taxonomy" id="765257"/>
    <lineage>
        <taxon>Eukaryota</taxon>
        <taxon>Fungi</taxon>
        <taxon>Dikarya</taxon>
        <taxon>Basidiomycota</taxon>
        <taxon>Agaricomycotina</taxon>
        <taxon>Agaricomycetes</taxon>
        <taxon>Agaricomycetidae</taxon>
        <taxon>Boletales</taxon>
        <taxon>Sclerodermatineae</taxon>
        <taxon>Pisolithaceae</taxon>
        <taxon>Pisolithus</taxon>
    </lineage>
</organism>
<protein>
    <recommendedName>
        <fullName evidence="3">Cytochrome P450</fullName>
    </recommendedName>
</protein>
<dbReference type="GO" id="GO:0020037">
    <property type="term" value="F:heme binding"/>
    <property type="evidence" value="ECO:0007669"/>
    <property type="project" value="InterPro"/>
</dbReference>
<dbReference type="InterPro" id="IPR036396">
    <property type="entry name" value="Cyt_P450_sf"/>
</dbReference>
<dbReference type="GO" id="GO:0016705">
    <property type="term" value="F:oxidoreductase activity, acting on paired donors, with incorporation or reduction of molecular oxygen"/>
    <property type="evidence" value="ECO:0007669"/>
    <property type="project" value="InterPro"/>
</dbReference>
<sequence length="106" mass="12072">MFEAWAKEYGVAYEVPMTLGGKQIVLTDSRALAHYYARETWVYVQTNSTRSFLQRNFGRGIVWSEGEAHRRKATQVVGAIVQPGSHKEPHLYLLRIRSQSEICVGS</sequence>
<dbReference type="STRING" id="765257.A0A0C9ZIU6"/>
<evidence type="ECO:0000313" key="1">
    <source>
        <dbReference type="EMBL" id="KIK25889.1"/>
    </source>
</evidence>
<evidence type="ECO:0008006" key="3">
    <source>
        <dbReference type="Google" id="ProtNLM"/>
    </source>
</evidence>
<name>A0A0C9ZIU6_9AGAM</name>
<proteinExistence type="predicted"/>
<dbReference type="HOGENOM" id="CLU_2224250_0_0_1"/>
<keyword evidence="2" id="KW-1185">Reference proteome</keyword>
<reference evidence="2" key="2">
    <citation type="submission" date="2015-01" db="EMBL/GenBank/DDBJ databases">
        <title>Evolutionary Origins and Diversification of the Mycorrhizal Mutualists.</title>
        <authorList>
            <consortium name="DOE Joint Genome Institute"/>
            <consortium name="Mycorrhizal Genomics Consortium"/>
            <person name="Kohler A."/>
            <person name="Kuo A."/>
            <person name="Nagy L.G."/>
            <person name="Floudas D."/>
            <person name="Copeland A."/>
            <person name="Barry K.W."/>
            <person name="Cichocki N."/>
            <person name="Veneault-Fourrey C."/>
            <person name="LaButti K."/>
            <person name="Lindquist E.A."/>
            <person name="Lipzen A."/>
            <person name="Lundell T."/>
            <person name="Morin E."/>
            <person name="Murat C."/>
            <person name="Riley R."/>
            <person name="Ohm R."/>
            <person name="Sun H."/>
            <person name="Tunlid A."/>
            <person name="Henrissat B."/>
            <person name="Grigoriev I.V."/>
            <person name="Hibbett D.S."/>
            <person name="Martin F."/>
        </authorList>
    </citation>
    <scope>NUCLEOTIDE SEQUENCE [LARGE SCALE GENOMIC DNA]</scope>
    <source>
        <strain evidence="2">441</strain>
    </source>
</reference>
<dbReference type="Proteomes" id="UP000054018">
    <property type="component" value="Unassembled WGS sequence"/>
</dbReference>
<dbReference type="OrthoDB" id="1470350at2759"/>
<dbReference type="GO" id="GO:0004497">
    <property type="term" value="F:monooxygenase activity"/>
    <property type="evidence" value="ECO:0007669"/>
    <property type="project" value="InterPro"/>
</dbReference>
<evidence type="ECO:0000313" key="2">
    <source>
        <dbReference type="Proteomes" id="UP000054018"/>
    </source>
</evidence>
<dbReference type="Gene3D" id="1.10.630.10">
    <property type="entry name" value="Cytochrome P450"/>
    <property type="match status" value="1"/>
</dbReference>
<accession>A0A0C9ZIU6</accession>
<reference evidence="1 2" key="1">
    <citation type="submission" date="2014-04" db="EMBL/GenBank/DDBJ databases">
        <authorList>
            <consortium name="DOE Joint Genome Institute"/>
            <person name="Kuo A."/>
            <person name="Kohler A."/>
            <person name="Costa M.D."/>
            <person name="Nagy L.G."/>
            <person name="Floudas D."/>
            <person name="Copeland A."/>
            <person name="Barry K.W."/>
            <person name="Cichocki N."/>
            <person name="Veneault-Fourrey C."/>
            <person name="LaButti K."/>
            <person name="Lindquist E.A."/>
            <person name="Lipzen A."/>
            <person name="Lundell T."/>
            <person name="Morin E."/>
            <person name="Murat C."/>
            <person name="Sun H."/>
            <person name="Tunlid A."/>
            <person name="Henrissat B."/>
            <person name="Grigoriev I.V."/>
            <person name="Hibbett D.S."/>
            <person name="Martin F."/>
            <person name="Nordberg H.P."/>
            <person name="Cantor M.N."/>
            <person name="Hua S.X."/>
        </authorList>
    </citation>
    <scope>NUCLEOTIDE SEQUENCE [LARGE SCALE GENOMIC DNA]</scope>
    <source>
        <strain evidence="1 2">441</strain>
    </source>
</reference>
<dbReference type="EMBL" id="KN833705">
    <property type="protein sequence ID" value="KIK25889.1"/>
    <property type="molecule type" value="Genomic_DNA"/>
</dbReference>
<gene>
    <name evidence="1" type="ORF">PISMIDRAFT_327266</name>
</gene>
<dbReference type="GO" id="GO:0005506">
    <property type="term" value="F:iron ion binding"/>
    <property type="evidence" value="ECO:0007669"/>
    <property type="project" value="InterPro"/>
</dbReference>